<sequence>MPKKTKVLLTKGHAVNNGDMALVYALYTALEKKGFEVSIATFHYEFLKEKYPDLPLVRELLDYNLITGATFIKKIFLKINYLINKKYKKFDVYISSPGGYLNSYYGLKKSLLPLVEAKKSHKKTAVYSQSIGPLNERDISLLEKYSKFIDLILVRDNYSKECISSINCSSSILQTKDAAFLLEPKKSKADPNSKLVAVSVRSWKHDNRNMEHYHNLIQNYCEKVLEKGYDIEFISTCQGVKGYVDDSITAEIIKQKIIKSNKNYQESIHIDSEFNSYFDLVKKLNTKYCFVIGTRLHMCILSLINGTPAFNISYEVKGKECYEYLGYNSYSADFNEDISIALSKFEDFISNYKNLKESLYDKIYEIHKESKEHLNEFINLMKMS</sequence>
<dbReference type="Pfam" id="PF04230">
    <property type="entry name" value="PS_pyruv_trans"/>
    <property type="match status" value="1"/>
</dbReference>
<evidence type="ECO:0000313" key="2">
    <source>
        <dbReference type="EMBL" id="MFD0991750.1"/>
    </source>
</evidence>
<dbReference type="RefSeq" id="WP_386104344.1">
    <property type="nucleotide sequence ID" value="NZ_JBHTJR010000014.1"/>
</dbReference>
<evidence type="ECO:0000313" key="3">
    <source>
        <dbReference type="Proteomes" id="UP001597062"/>
    </source>
</evidence>
<keyword evidence="2" id="KW-0808">Transferase</keyword>
<dbReference type="EMBL" id="JBHTJR010000014">
    <property type="protein sequence ID" value="MFD0991750.1"/>
    <property type="molecule type" value="Genomic_DNA"/>
</dbReference>
<dbReference type="PANTHER" id="PTHR36836">
    <property type="entry name" value="COLANIC ACID BIOSYNTHESIS PROTEIN WCAK"/>
    <property type="match status" value="1"/>
</dbReference>
<comment type="caution">
    <text evidence="2">The sequence shown here is derived from an EMBL/GenBank/DDBJ whole genome shotgun (WGS) entry which is preliminary data.</text>
</comment>
<dbReference type="InterPro" id="IPR007345">
    <property type="entry name" value="Polysacch_pyruvyl_Trfase"/>
</dbReference>
<keyword evidence="3" id="KW-1185">Reference proteome</keyword>
<name>A0ABW3JNH7_9FLAO</name>
<feature type="domain" description="Polysaccharide pyruvyl transferase" evidence="1">
    <location>
        <begin position="18"/>
        <end position="314"/>
    </location>
</feature>
<reference evidence="3" key="1">
    <citation type="journal article" date="2019" name="Int. J. Syst. Evol. Microbiol.">
        <title>The Global Catalogue of Microorganisms (GCM) 10K type strain sequencing project: providing services to taxonomists for standard genome sequencing and annotation.</title>
        <authorList>
            <consortium name="The Broad Institute Genomics Platform"/>
            <consortium name="The Broad Institute Genome Sequencing Center for Infectious Disease"/>
            <person name="Wu L."/>
            <person name="Ma J."/>
        </authorList>
    </citation>
    <scope>NUCLEOTIDE SEQUENCE [LARGE SCALE GENOMIC DNA]</scope>
    <source>
        <strain evidence="3">CCUG 60527</strain>
    </source>
</reference>
<protein>
    <submittedName>
        <fullName evidence="2">Polysaccharide pyruvyl transferase family protein</fullName>
    </submittedName>
</protein>
<dbReference type="GO" id="GO:0016740">
    <property type="term" value="F:transferase activity"/>
    <property type="evidence" value="ECO:0007669"/>
    <property type="project" value="UniProtKB-KW"/>
</dbReference>
<accession>A0ABW3JNH7</accession>
<proteinExistence type="predicted"/>
<evidence type="ECO:0000259" key="1">
    <source>
        <dbReference type="Pfam" id="PF04230"/>
    </source>
</evidence>
<dbReference type="Proteomes" id="UP001597062">
    <property type="component" value="Unassembled WGS sequence"/>
</dbReference>
<gene>
    <name evidence="2" type="ORF">ACFQ1U_00895</name>
</gene>
<organism evidence="2 3">
    <name type="scientific">Tenacibaculum geojense</name>
    <dbReference type="NCBI Taxonomy" id="915352"/>
    <lineage>
        <taxon>Bacteria</taxon>
        <taxon>Pseudomonadati</taxon>
        <taxon>Bacteroidota</taxon>
        <taxon>Flavobacteriia</taxon>
        <taxon>Flavobacteriales</taxon>
        <taxon>Flavobacteriaceae</taxon>
        <taxon>Tenacibaculum</taxon>
    </lineage>
</organism>
<dbReference type="PANTHER" id="PTHR36836:SF1">
    <property type="entry name" value="COLANIC ACID BIOSYNTHESIS PROTEIN WCAK"/>
    <property type="match status" value="1"/>
</dbReference>